<feature type="signal peptide" evidence="2">
    <location>
        <begin position="1"/>
        <end position="21"/>
    </location>
</feature>
<evidence type="ECO:0000256" key="1">
    <source>
        <dbReference type="SAM" id="MobiDB-lite"/>
    </source>
</evidence>
<dbReference type="AlphaFoldDB" id="A0A6C2UFS0"/>
<sequence>MKKNIGCVMMMLVLATGNLCACADKPYIDNWALTIPGGGAGWLGVTQEKGELKGDILWGGGSVTPVDSIKIEDGKLIVTRVQVQRRGPDKGKKITETITATLDGDDLKLVTVKNKPDGKQFGRADFTGKRMSPLPPKPDLSKTTREKPMALFNGKNLDGWVLTNPNNANGWVAENGILVNKPMQTEGKKHVAYGNLKTIAEFEDFNLKLEVNVPEKSNSGIYLRGIYELQILDSYGKPLDSHNMGAIYSRITPAESAEKPAGQWQTLDVTLLERHVTVVLNGTTIIDNQPLLGCTGGALGSDPMKPGPLYLQGNHGAASFRNIVLTPIAGQR</sequence>
<keyword evidence="2" id="KW-0732">Signal</keyword>
<accession>A0A6C2UFS0</accession>
<dbReference type="EMBL" id="CAAHFH010000001">
    <property type="protein sequence ID" value="VGO18377.1"/>
    <property type="molecule type" value="Genomic_DNA"/>
</dbReference>
<gene>
    <name evidence="4" type="ORF">SCARR_00429</name>
</gene>
<reference evidence="4 5" key="1">
    <citation type="submission" date="2019-04" db="EMBL/GenBank/DDBJ databases">
        <authorList>
            <person name="Van Vliet M D."/>
        </authorList>
    </citation>
    <scope>NUCLEOTIDE SEQUENCE [LARGE SCALE GENOMIC DNA]</scope>
    <source>
        <strain evidence="4 5">F21</strain>
    </source>
</reference>
<keyword evidence="5" id="KW-1185">Reference proteome</keyword>
<proteinExistence type="predicted"/>
<evidence type="ECO:0000259" key="3">
    <source>
        <dbReference type="Pfam" id="PF06439"/>
    </source>
</evidence>
<dbReference type="Pfam" id="PF06439">
    <property type="entry name" value="3keto-disac_hyd"/>
    <property type="match status" value="1"/>
</dbReference>
<dbReference type="GO" id="GO:0016787">
    <property type="term" value="F:hydrolase activity"/>
    <property type="evidence" value="ECO:0007669"/>
    <property type="project" value="InterPro"/>
</dbReference>
<feature type="region of interest" description="Disordered" evidence="1">
    <location>
        <begin position="120"/>
        <end position="144"/>
    </location>
</feature>
<feature type="chain" id="PRO_5025681638" description="3-keto-alpha-glucoside-1,2-lyase/3-keto-2-hydroxy-glucal hydratase domain-containing protein" evidence="2">
    <location>
        <begin position="22"/>
        <end position="332"/>
    </location>
</feature>
<dbReference type="InterPro" id="IPR010496">
    <property type="entry name" value="AL/BT2_dom"/>
</dbReference>
<dbReference type="Gene3D" id="2.60.120.560">
    <property type="entry name" value="Exo-inulinase, domain 1"/>
    <property type="match status" value="1"/>
</dbReference>
<evidence type="ECO:0000256" key="2">
    <source>
        <dbReference type="SAM" id="SignalP"/>
    </source>
</evidence>
<dbReference type="RefSeq" id="WP_136059870.1">
    <property type="nucleotide sequence ID" value="NZ_CAAHFH010000001.1"/>
</dbReference>
<organism evidence="4 5">
    <name type="scientific">Pontiella sulfatireligans</name>
    <dbReference type="NCBI Taxonomy" id="2750658"/>
    <lineage>
        <taxon>Bacteria</taxon>
        <taxon>Pseudomonadati</taxon>
        <taxon>Kiritimatiellota</taxon>
        <taxon>Kiritimatiellia</taxon>
        <taxon>Kiritimatiellales</taxon>
        <taxon>Pontiellaceae</taxon>
        <taxon>Pontiella</taxon>
    </lineage>
</organism>
<evidence type="ECO:0000313" key="5">
    <source>
        <dbReference type="Proteomes" id="UP000346198"/>
    </source>
</evidence>
<name>A0A6C2UFS0_9BACT</name>
<feature type="domain" description="3-keto-alpha-glucoside-1,2-lyase/3-keto-2-hydroxy-glucal hydratase" evidence="3">
    <location>
        <begin position="150"/>
        <end position="325"/>
    </location>
</feature>
<dbReference type="Proteomes" id="UP000346198">
    <property type="component" value="Unassembled WGS sequence"/>
</dbReference>
<evidence type="ECO:0000313" key="4">
    <source>
        <dbReference type="EMBL" id="VGO18377.1"/>
    </source>
</evidence>
<protein>
    <recommendedName>
        <fullName evidence="3">3-keto-alpha-glucoside-1,2-lyase/3-keto-2-hydroxy-glucal hydratase domain-containing protein</fullName>
    </recommendedName>
</protein>